<evidence type="ECO:0000256" key="1">
    <source>
        <dbReference type="ARBA" id="ARBA00022630"/>
    </source>
</evidence>
<dbReference type="Pfam" id="PF00890">
    <property type="entry name" value="FAD_binding_2"/>
    <property type="match status" value="1"/>
</dbReference>
<dbReference type="PANTHER" id="PTHR11632:SF51">
    <property type="entry name" value="SUCCINATE DEHYDROGENASE [UBIQUINONE] FLAVOPROTEIN SUBUNIT, MITOCHONDRIAL"/>
    <property type="match status" value="1"/>
</dbReference>
<gene>
    <name evidence="4" type="ORF">LWI28_024693</name>
</gene>
<dbReference type="SUPFAM" id="SSF51905">
    <property type="entry name" value="FAD/NAD(P)-binding domain"/>
    <property type="match status" value="1"/>
</dbReference>
<dbReference type="InterPro" id="IPR036188">
    <property type="entry name" value="FAD/NAD-bd_sf"/>
</dbReference>
<keyword evidence="2" id="KW-0560">Oxidoreductase</keyword>
<evidence type="ECO:0000259" key="3">
    <source>
        <dbReference type="Pfam" id="PF00890"/>
    </source>
</evidence>
<dbReference type="InterPro" id="IPR003953">
    <property type="entry name" value="FAD-dep_OxRdtase_2_FAD-bd"/>
</dbReference>
<comment type="caution">
    <text evidence="4">The sequence shown here is derived from an EMBL/GenBank/DDBJ whole genome shotgun (WGS) entry which is preliminary data.</text>
</comment>
<organism evidence="4 5">
    <name type="scientific">Acer negundo</name>
    <name type="common">Box elder</name>
    <dbReference type="NCBI Taxonomy" id="4023"/>
    <lineage>
        <taxon>Eukaryota</taxon>
        <taxon>Viridiplantae</taxon>
        <taxon>Streptophyta</taxon>
        <taxon>Embryophyta</taxon>
        <taxon>Tracheophyta</taxon>
        <taxon>Spermatophyta</taxon>
        <taxon>Magnoliopsida</taxon>
        <taxon>eudicotyledons</taxon>
        <taxon>Gunneridae</taxon>
        <taxon>Pentapetalae</taxon>
        <taxon>rosids</taxon>
        <taxon>malvids</taxon>
        <taxon>Sapindales</taxon>
        <taxon>Sapindaceae</taxon>
        <taxon>Hippocastanoideae</taxon>
        <taxon>Acereae</taxon>
        <taxon>Acer</taxon>
    </lineage>
</organism>
<dbReference type="EMBL" id="JAJSOW010000107">
    <property type="protein sequence ID" value="KAI9157582.1"/>
    <property type="molecule type" value="Genomic_DNA"/>
</dbReference>
<evidence type="ECO:0000256" key="2">
    <source>
        <dbReference type="ARBA" id="ARBA00023002"/>
    </source>
</evidence>
<dbReference type="GO" id="GO:0009055">
    <property type="term" value="F:electron transfer activity"/>
    <property type="evidence" value="ECO:0007669"/>
    <property type="project" value="TreeGrafter"/>
</dbReference>
<feature type="domain" description="FAD-dependent oxidoreductase 2 FAD-binding" evidence="3">
    <location>
        <begin position="21"/>
        <end position="128"/>
    </location>
</feature>
<dbReference type="AlphaFoldDB" id="A0AAD5IBL5"/>
<reference evidence="4" key="2">
    <citation type="submission" date="2023-02" db="EMBL/GenBank/DDBJ databases">
        <authorList>
            <person name="Swenson N.G."/>
            <person name="Wegrzyn J.L."/>
            <person name="Mcevoy S.L."/>
        </authorList>
    </citation>
    <scope>NUCLEOTIDE SEQUENCE</scope>
    <source>
        <strain evidence="4">91603</strain>
        <tissue evidence="4">Leaf</tissue>
    </source>
</reference>
<accession>A0AAD5IBL5</accession>
<dbReference type="Gene3D" id="3.50.50.60">
    <property type="entry name" value="FAD/NAD(P)-binding domain"/>
    <property type="match status" value="1"/>
</dbReference>
<dbReference type="GO" id="GO:0050660">
    <property type="term" value="F:flavin adenine dinucleotide binding"/>
    <property type="evidence" value="ECO:0007669"/>
    <property type="project" value="TreeGrafter"/>
</dbReference>
<evidence type="ECO:0000313" key="4">
    <source>
        <dbReference type="EMBL" id="KAI9157582.1"/>
    </source>
</evidence>
<dbReference type="PANTHER" id="PTHR11632">
    <property type="entry name" value="SUCCINATE DEHYDROGENASE 2 FLAVOPROTEIN SUBUNIT"/>
    <property type="match status" value="1"/>
</dbReference>
<dbReference type="GO" id="GO:0006121">
    <property type="term" value="P:mitochondrial electron transport, succinate to ubiquinone"/>
    <property type="evidence" value="ECO:0007669"/>
    <property type="project" value="TreeGrafter"/>
</dbReference>
<protein>
    <recommendedName>
        <fullName evidence="3">FAD-dependent oxidoreductase 2 FAD-binding domain-containing protein</fullName>
    </recommendedName>
</protein>
<name>A0AAD5IBL5_ACENE</name>
<reference evidence="4" key="1">
    <citation type="journal article" date="2022" name="Plant J.">
        <title>Strategies of tolerance reflected in two North American maple genomes.</title>
        <authorList>
            <person name="McEvoy S.L."/>
            <person name="Sezen U.U."/>
            <person name="Trouern-Trend A."/>
            <person name="McMahon S.M."/>
            <person name="Schaberg P.G."/>
            <person name="Yang J."/>
            <person name="Wegrzyn J.L."/>
            <person name="Swenson N.G."/>
        </authorList>
    </citation>
    <scope>NUCLEOTIDE SEQUENCE</scope>
    <source>
        <strain evidence="4">91603</strain>
    </source>
</reference>
<dbReference type="Proteomes" id="UP001064489">
    <property type="component" value="Chromosome 12"/>
</dbReference>
<dbReference type="GO" id="GO:0005739">
    <property type="term" value="C:mitochondrion"/>
    <property type="evidence" value="ECO:0007669"/>
    <property type="project" value="GOC"/>
</dbReference>
<evidence type="ECO:0000313" key="5">
    <source>
        <dbReference type="Proteomes" id="UP001064489"/>
    </source>
</evidence>
<proteinExistence type="predicted"/>
<keyword evidence="1" id="KW-0285">Flavoprotein</keyword>
<dbReference type="GO" id="GO:0008177">
    <property type="term" value="F:succinate dehydrogenase (quinone) activity"/>
    <property type="evidence" value="ECO:0007669"/>
    <property type="project" value="TreeGrafter"/>
</dbReference>
<dbReference type="InterPro" id="IPR030664">
    <property type="entry name" value="SdhA/FrdA/AprA"/>
</dbReference>
<keyword evidence="5" id="KW-1185">Reference proteome</keyword>
<sequence>MEKYTSVHLVVKVLILEKAYRCACGADRTGHALLHPLFGQAMQHNTRLFVKYFALDLIMNSDSSCKHGRRNITLVPSCIYSSGHRGTGYGRAYFSTTSAHTCTGDGNAMVARAGLPLKDLEFVQCHPRKHEWG</sequence>